<keyword evidence="8" id="KW-0418">Kinase</keyword>
<dbReference type="PROSITE" id="PS50011">
    <property type="entry name" value="PROTEIN_KINASE_DOM"/>
    <property type="match status" value="1"/>
</dbReference>
<feature type="coiled-coil region" evidence="13">
    <location>
        <begin position="585"/>
        <end position="613"/>
    </location>
</feature>
<dbReference type="InterPro" id="IPR015422">
    <property type="entry name" value="PyrdxlP-dep_Trfase_small"/>
</dbReference>
<dbReference type="PANTHER" id="PTHR11986:SF79">
    <property type="entry name" value="ACETYLORNITHINE AMINOTRANSFERASE, MITOCHONDRIAL"/>
    <property type="match status" value="1"/>
</dbReference>
<feature type="region of interest" description="Disordered" evidence="14">
    <location>
        <begin position="809"/>
        <end position="844"/>
    </location>
</feature>
<dbReference type="Pfam" id="PF00069">
    <property type="entry name" value="Pkinase"/>
    <property type="match status" value="1"/>
</dbReference>
<dbReference type="GO" id="GO:0042802">
    <property type="term" value="F:identical protein binding"/>
    <property type="evidence" value="ECO:0007669"/>
    <property type="project" value="TreeGrafter"/>
</dbReference>
<reference evidence="16 17" key="1">
    <citation type="submission" date="2019-03" db="EMBL/GenBank/DDBJ databases">
        <title>Sequencing 23 genomes of Wallemia ichthyophaga.</title>
        <authorList>
            <person name="Gostincar C."/>
        </authorList>
    </citation>
    <scope>NUCLEOTIDE SEQUENCE [LARGE SCALE GENOMIC DNA]</scope>
    <source>
        <strain evidence="16 17">EXF-5753</strain>
    </source>
</reference>
<dbReference type="Pfam" id="PF01974">
    <property type="entry name" value="tRNA_int_endo"/>
    <property type="match status" value="1"/>
</dbReference>
<dbReference type="GO" id="GO:0030170">
    <property type="term" value="F:pyridoxal phosphate binding"/>
    <property type="evidence" value="ECO:0007669"/>
    <property type="project" value="InterPro"/>
</dbReference>
<dbReference type="InterPro" id="IPR050103">
    <property type="entry name" value="Class-III_PLP-dep_AT"/>
</dbReference>
<dbReference type="InterPro" id="IPR015424">
    <property type="entry name" value="PyrdxlP-dep_Trfase"/>
</dbReference>
<feature type="compositionally biased region" description="Low complexity" evidence="14">
    <location>
        <begin position="529"/>
        <end position="538"/>
    </location>
</feature>
<dbReference type="OrthoDB" id="266718at2759"/>
<accession>A0A4T0FIH3</accession>
<keyword evidence="9 12" id="KW-0067">ATP-binding</keyword>
<evidence type="ECO:0000313" key="16">
    <source>
        <dbReference type="EMBL" id="TIA87325.1"/>
    </source>
</evidence>
<feature type="compositionally biased region" description="Polar residues" evidence="14">
    <location>
        <begin position="900"/>
        <end position="914"/>
    </location>
</feature>
<keyword evidence="13" id="KW-0175">Coiled coil</keyword>
<dbReference type="EC" id="4.6.1.16" evidence="4"/>
<dbReference type="GO" id="GO:0006388">
    <property type="term" value="P:tRNA splicing, via endonucleolytic cleavage and ligation"/>
    <property type="evidence" value="ECO:0007669"/>
    <property type="project" value="InterPro"/>
</dbReference>
<comment type="cofactor">
    <cofactor evidence="1">
        <name>pyridoxal 5'-phosphate</name>
        <dbReference type="ChEBI" id="CHEBI:597326"/>
    </cofactor>
</comment>
<protein>
    <recommendedName>
        <fullName evidence="4">tRNA-intron lyase</fullName>
        <ecNumber evidence="4">4.6.1.16</ecNumber>
    </recommendedName>
</protein>
<evidence type="ECO:0000259" key="15">
    <source>
        <dbReference type="PROSITE" id="PS50011"/>
    </source>
</evidence>
<comment type="similarity">
    <text evidence="3">Belongs to the class-III pyridoxal-phosphate-dependent aminotransferase family.</text>
</comment>
<feature type="compositionally biased region" description="Basic and acidic residues" evidence="14">
    <location>
        <begin position="650"/>
        <end position="671"/>
    </location>
</feature>
<dbReference type="PROSITE" id="PS00108">
    <property type="entry name" value="PROTEIN_KINASE_ST"/>
    <property type="match status" value="1"/>
</dbReference>
<feature type="region of interest" description="Disordered" evidence="14">
    <location>
        <begin position="861"/>
        <end position="1040"/>
    </location>
</feature>
<feature type="compositionally biased region" description="Low complexity" evidence="14">
    <location>
        <begin position="969"/>
        <end position="982"/>
    </location>
</feature>
<evidence type="ECO:0000256" key="5">
    <source>
        <dbReference type="ARBA" id="ARBA00022576"/>
    </source>
</evidence>
<feature type="compositionally biased region" description="Low complexity" evidence="14">
    <location>
        <begin position="1390"/>
        <end position="1400"/>
    </location>
</feature>
<dbReference type="InterPro" id="IPR011009">
    <property type="entry name" value="Kinase-like_dom_sf"/>
</dbReference>
<evidence type="ECO:0000256" key="9">
    <source>
        <dbReference type="ARBA" id="ARBA00022840"/>
    </source>
</evidence>
<feature type="region of interest" description="Disordered" evidence="14">
    <location>
        <begin position="174"/>
        <end position="195"/>
    </location>
</feature>
<feature type="compositionally biased region" description="Acidic residues" evidence="14">
    <location>
        <begin position="186"/>
        <end position="195"/>
    </location>
</feature>
<feature type="region of interest" description="Disordered" evidence="14">
    <location>
        <begin position="88"/>
        <end position="112"/>
    </location>
</feature>
<dbReference type="SUPFAM" id="SSF53032">
    <property type="entry name" value="tRNA-intron endonuclease catalytic domain-like"/>
    <property type="match status" value="1"/>
</dbReference>
<feature type="region of interest" description="Disordered" evidence="14">
    <location>
        <begin position="650"/>
        <end position="732"/>
    </location>
</feature>
<dbReference type="InterPro" id="IPR017441">
    <property type="entry name" value="Protein_kinase_ATP_BS"/>
</dbReference>
<feature type="compositionally biased region" description="Low complexity" evidence="14">
    <location>
        <begin position="1005"/>
        <end position="1014"/>
    </location>
</feature>
<proteinExistence type="inferred from homology"/>
<feature type="compositionally biased region" description="Basic and acidic residues" evidence="14">
    <location>
        <begin position="1134"/>
        <end position="1143"/>
    </location>
</feature>
<dbReference type="GO" id="GO:0008483">
    <property type="term" value="F:transaminase activity"/>
    <property type="evidence" value="ECO:0007669"/>
    <property type="project" value="UniProtKB-KW"/>
</dbReference>
<evidence type="ECO:0000256" key="8">
    <source>
        <dbReference type="ARBA" id="ARBA00022777"/>
    </source>
</evidence>
<keyword evidence="10" id="KW-0663">Pyridoxal phosphate</keyword>
<dbReference type="CDD" id="cd22363">
    <property type="entry name" value="tRNA-intron_lyase_C"/>
    <property type="match status" value="1"/>
</dbReference>
<feature type="domain" description="Protein kinase" evidence="15">
    <location>
        <begin position="1455"/>
        <end position="1739"/>
    </location>
</feature>
<feature type="compositionally biased region" description="Polar residues" evidence="14">
    <location>
        <begin position="1120"/>
        <end position="1133"/>
    </location>
</feature>
<dbReference type="InterPro" id="IPR015421">
    <property type="entry name" value="PyrdxlP-dep_Trfase_major"/>
</dbReference>
<evidence type="ECO:0000256" key="4">
    <source>
        <dbReference type="ARBA" id="ARBA00012573"/>
    </source>
</evidence>
<gene>
    <name evidence="16" type="ORF">E3P99_03231</name>
</gene>
<keyword evidence="6" id="KW-0808">Transferase</keyword>
<dbReference type="PROSITE" id="PS00600">
    <property type="entry name" value="AA_TRANSFER_CLASS_3"/>
    <property type="match status" value="1"/>
</dbReference>
<keyword evidence="17" id="KW-1185">Reference proteome</keyword>
<feature type="compositionally biased region" description="Pro residues" evidence="14">
    <location>
        <begin position="817"/>
        <end position="832"/>
    </location>
</feature>
<feature type="region of interest" description="Disordered" evidence="14">
    <location>
        <begin position="146"/>
        <end position="165"/>
    </location>
</feature>
<feature type="compositionally biased region" description="Basic and acidic residues" evidence="14">
    <location>
        <begin position="95"/>
        <end position="104"/>
    </location>
</feature>
<dbReference type="CDD" id="cd00610">
    <property type="entry name" value="OAT_like"/>
    <property type="match status" value="1"/>
</dbReference>
<dbReference type="InterPro" id="IPR000719">
    <property type="entry name" value="Prot_kinase_dom"/>
</dbReference>
<feature type="compositionally biased region" description="Polar residues" evidence="14">
    <location>
        <begin position="1092"/>
        <end position="1108"/>
    </location>
</feature>
<evidence type="ECO:0000256" key="11">
    <source>
        <dbReference type="ARBA" id="ARBA00034031"/>
    </source>
</evidence>
<organism evidence="16 17">
    <name type="scientific">Wallemia hederae</name>
    <dbReference type="NCBI Taxonomy" id="1540922"/>
    <lineage>
        <taxon>Eukaryota</taxon>
        <taxon>Fungi</taxon>
        <taxon>Dikarya</taxon>
        <taxon>Basidiomycota</taxon>
        <taxon>Wallemiomycotina</taxon>
        <taxon>Wallemiomycetes</taxon>
        <taxon>Wallemiales</taxon>
        <taxon>Wallemiaceae</taxon>
        <taxon>Wallemia</taxon>
    </lineage>
</organism>
<feature type="region of interest" description="Disordered" evidence="14">
    <location>
        <begin position="1053"/>
        <end position="1250"/>
    </location>
</feature>
<evidence type="ECO:0000256" key="10">
    <source>
        <dbReference type="ARBA" id="ARBA00022898"/>
    </source>
</evidence>
<dbReference type="GO" id="GO:0003676">
    <property type="term" value="F:nucleic acid binding"/>
    <property type="evidence" value="ECO:0007669"/>
    <property type="project" value="InterPro"/>
</dbReference>
<sequence length="2260" mass="252495">MSQNAQRNNTAHKRIKQHQNRIYANPLPVLIDQRPSTFLAGLSRFGQKSLINPQCVGVFIKETQSVWVTNERDVRVLWTRGFFGKGSLSRSEPTWNDRQRKLAVGDKPQPTAEEITSKRRVERNKMKIERAKLMTEAQLAAEAALAGTDTTKESPPMPSEENDEITVNDRAATAIEPSSPPKWEPLEPDTQEEQEDLSNAEHLQLTLQEAFFLAWGIDSANKAQDAVMPVKQLWEDFRLASMYLQVSPDSPQLCLQRLDNPFLVNYAAFHYFRSLGWVIKSGIKFCVDIVLYKRGPVFHHAEFAVVICPTYEDEQDKESSPFDLHNSEKLSWQCLNTINRVNSQAKKTLILAYVQIPSQKRVHNLKDPASLLASYKTDIDALLRSRVFMKHFRGNSDESVNQNKQMSYHKHQMSLNSLNEIRILMVSIVGGSWNPVDVSAIFSHSKARKAVLTCLPIYEDDYPYCNFYLTDLFLRQTSPTAISNQQLDAILTSHTSRNSSQNVLAHILVKVERPQVVTNTDSNLPLSLRPGRQPRPTSRGGGRSTSGGSGRLDDFGVPITSPSVEQEQHVLLSKFEQEQRDHELAQKLQEDLRLEDERAREEHNRQIERQQRQWAEQVVGSELPHSEVDLARRRHRERERLLLLRERERLQQQQQHTERKPMSSYTSDHRSVQKSARHKPYPAMASPSWASRPSASAKHPNYSYPYPNQRPMHMAAPGSVQPAARPQKPLQGARSMANMYDNYHQIPPNIPANYVKQSKSGAPVYAAPPPQPHLTSPGTQRKPLPPQAYSPTSLTMPYQLQASPYPMHQQTLVNHPSHPPPPDSPYVMPPSPFSGTAKPPSRPYSEEELNWLYRMNQQIDQQGRSNVPPQQPYMSPPNSARLASPGYSTSSLPSKHHSPISDQQSRSTLVTPVSSDGMPQAADMATPKPLHSGAHGKYRRPSADGNVDRRGRNEFALATSAPTNDIAFPSVNDPNSPSSHHPSYNRLHQHNQHSSVSSIPDEHTSSSNRSSTASVDPLTPASDLNSPAHQERFTTDEDQEFLLDDVTNAYFRHPDDAESGYDGELASGEDYSSTTDDEDEFGWKIKPADQKAISSARSSQNVTPTSPDMPTIIPGRGNSGDDQQPQQKSNSAETIKDDKKVDEDGYSDDEGNSTWQTPPISVTDNLNSATPNTSKQEKRKLQLIIPENNLLTSEPQTTTATATTTSASDSGSPAQAHLRTNKSPNLLNRRRLNRGSSIRDKRNENALFRPNPEDLIDNLELYFPGHDLDRPIVSNEATEESTPDSRTHASPTVEEKNIKRDDVEDEEIGKAVSRPPLPISRVRRTRTIRHVAQDHRKALDRARSFKIGDDASYQSRNRSSVIYEEPSDIGREVPIDDVQEPAQPEHKEQLQQSLSEQDLQNPQARKSRSADDRNGLKRRSTVFWGNKVVQVQPNQREKDEHILSPVTNEPSTIKWVKGDLIGKGSFGHVYLALNANTGEPLAVKQVALTAHSEEDNDGDNKLVDSIKYEIELLKDLDHDRIVSYLGFERTEKYFSMWVKVATQTRLTFRSSFLEYVPGGSVMRCLRRHGPFEENLVRFFMRQVLDGLVYLHDRGVWHRDLKADNLLVDFEGNCKISDFGVSKAADSDAYGTNAGATNMKGTFYWMAPEVIDSVGMTGYSAKCDIWSLGCVLLEMFTAERPWPKMTMVQIIMEVGSKRSAPPVKEGIKMSDSAMRFKDTCFKPEPRERPTASQLFEDDFLSIDEEWNFRDSKLDRLLVTCTRLCFACVQLLAKTGQHCLRVCKFVFDGVELWQGQSQGRAHSLSCSVVACTHTTMSSEQLINTGKFHVAAGCGRIKEHMIERGEGSWVHTNETKLLDFTCGIGVTNLGHCHPKITKAAQEQVGTLVHAQCSIGFHRPYVQLIEKLLPVMPHPSLDSFFFLNSGSEAVENAVKIARKSSGKTHGNIICMQGSYHGRTYGASALTKSKTIYAEQVGHGMPGIFATPFPYAHQMGLPESTPEDELVKQCMFQLEMLLAQQSAPADTAAIILEPVLGEGGYVPAPASFLHGLRKICDDNNIMLIIDEVQSGFGRTGKYFASEYSGVRPDILVIAKGIANGFPLSGVVTRKELTDKMPKGSLGGTYSGNAISCAAGVACAEVMQEEKVLDNVNARSAQLLATLKELQTDPETKDMIVDVRGLGLMIGVEFASPSKHPIPNANVSKSLPDNIGGRVQKRCLEKGLMLLTTSAFDVIRFIPPLTITEDEMALGCKIFKESMKEIANEK</sequence>
<keyword evidence="7 12" id="KW-0547">Nucleotide-binding</keyword>
<dbReference type="InterPro" id="IPR005814">
    <property type="entry name" value="Aminotrans_3"/>
</dbReference>
<dbReference type="InterPro" id="IPR036167">
    <property type="entry name" value="tRNA_intron_Endo_cat-like_sf"/>
</dbReference>
<feature type="region of interest" description="Disordered" evidence="14">
    <location>
        <begin position="1275"/>
        <end position="1328"/>
    </location>
</feature>
<dbReference type="Pfam" id="PF00202">
    <property type="entry name" value="Aminotran_3"/>
    <property type="match status" value="1"/>
</dbReference>
<dbReference type="InterPro" id="IPR008271">
    <property type="entry name" value="Ser/Thr_kinase_AS"/>
</dbReference>
<dbReference type="GO" id="GO:0004672">
    <property type="term" value="F:protein kinase activity"/>
    <property type="evidence" value="ECO:0007669"/>
    <property type="project" value="InterPro"/>
</dbReference>
<comment type="caution">
    <text evidence="16">The sequence shown here is derived from an EMBL/GenBank/DDBJ whole genome shotgun (WGS) entry which is preliminary data.</text>
</comment>
<feature type="region of interest" description="Disordered" evidence="14">
    <location>
        <begin position="1350"/>
        <end position="1417"/>
    </location>
</feature>
<evidence type="ECO:0000313" key="17">
    <source>
        <dbReference type="Proteomes" id="UP000310189"/>
    </source>
</evidence>
<evidence type="ECO:0000256" key="13">
    <source>
        <dbReference type="SAM" id="Coils"/>
    </source>
</evidence>
<evidence type="ECO:0000256" key="7">
    <source>
        <dbReference type="ARBA" id="ARBA00022741"/>
    </source>
</evidence>
<feature type="region of interest" description="Disordered" evidence="14">
    <location>
        <begin position="520"/>
        <end position="559"/>
    </location>
</feature>
<dbReference type="InterPro" id="IPR011856">
    <property type="entry name" value="tRNA_endonuc-like_dom_sf"/>
</dbReference>
<evidence type="ECO:0000256" key="14">
    <source>
        <dbReference type="SAM" id="MobiDB-lite"/>
    </source>
</evidence>
<dbReference type="Gene3D" id="3.40.640.10">
    <property type="entry name" value="Type I PLP-dependent aspartate aminotransferase-like (Major domain)"/>
    <property type="match status" value="1"/>
</dbReference>
<dbReference type="Gene3D" id="3.40.1350.10">
    <property type="match status" value="1"/>
</dbReference>
<dbReference type="GO" id="GO:0000213">
    <property type="term" value="F:tRNA-intron lyase activity"/>
    <property type="evidence" value="ECO:0007669"/>
    <property type="project" value="UniProtKB-EC"/>
</dbReference>
<dbReference type="FunFam" id="1.10.510.10:FF:000182">
    <property type="entry name" value="MAP kinase kinase kinase mkh1"/>
    <property type="match status" value="1"/>
</dbReference>
<feature type="region of interest" description="Disordered" evidence="14">
    <location>
        <begin position="761"/>
        <end position="793"/>
    </location>
</feature>
<dbReference type="InterPro" id="IPR049704">
    <property type="entry name" value="Aminotrans_3_PPA_site"/>
</dbReference>
<dbReference type="GO" id="GO:0005524">
    <property type="term" value="F:ATP binding"/>
    <property type="evidence" value="ECO:0007669"/>
    <property type="project" value="UniProtKB-UniRule"/>
</dbReference>
<dbReference type="InterPro" id="IPR006677">
    <property type="entry name" value="tRNA_intron_Endonuc_cat-like"/>
</dbReference>
<evidence type="ECO:0000256" key="6">
    <source>
        <dbReference type="ARBA" id="ARBA00022679"/>
    </source>
</evidence>
<dbReference type="SMART" id="SM00220">
    <property type="entry name" value="S_TKc"/>
    <property type="match status" value="1"/>
</dbReference>
<feature type="compositionally biased region" description="Gly residues" evidence="14">
    <location>
        <begin position="539"/>
        <end position="550"/>
    </location>
</feature>
<dbReference type="Gene3D" id="1.10.510.10">
    <property type="entry name" value="Transferase(Phosphotransferase) domain 1"/>
    <property type="match status" value="1"/>
</dbReference>
<feature type="compositionally biased region" description="Low complexity" evidence="14">
    <location>
        <begin position="1197"/>
        <end position="1208"/>
    </location>
</feature>
<name>A0A4T0FIH3_9BASI</name>
<feature type="compositionally biased region" description="Polar residues" evidence="14">
    <location>
        <begin position="1152"/>
        <end position="1174"/>
    </location>
</feature>
<comment type="catalytic activity">
    <reaction evidence="11">
        <text>pretRNA = a 3'-half-tRNA molecule with a 5'-OH end + a 5'-half-tRNA molecule with a 2',3'-cyclic phosphate end + an intron with a 2',3'-cyclic phosphate and a 5'-hydroxyl terminus.</text>
        <dbReference type="EC" id="4.6.1.16"/>
    </reaction>
</comment>
<evidence type="ECO:0000256" key="12">
    <source>
        <dbReference type="PROSITE-ProRule" id="PRU10141"/>
    </source>
</evidence>
<feature type="binding site" evidence="12">
    <location>
        <position position="1484"/>
    </location>
    <ligand>
        <name>ATP</name>
        <dbReference type="ChEBI" id="CHEBI:30616"/>
    </ligand>
</feature>
<evidence type="ECO:0000256" key="2">
    <source>
        <dbReference type="ARBA" id="ARBA00008078"/>
    </source>
</evidence>
<feature type="compositionally biased region" description="Basic and acidic residues" evidence="14">
    <location>
        <begin position="1283"/>
        <end position="1302"/>
    </location>
</feature>
<dbReference type="PANTHER" id="PTHR11986">
    <property type="entry name" value="AMINOTRANSFERASE CLASS III"/>
    <property type="match status" value="1"/>
</dbReference>
<comment type="similarity">
    <text evidence="2">Belongs to the tRNA-intron endonuclease family.</text>
</comment>
<evidence type="ECO:0000256" key="1">
    <source>
        <dbReference type="ARBA" id="ARBA00001933"/>
    </source>
</evidence>
<dbReference type="SUPFAM" id="SSF56112">
    <property type="entry name" value="Protein kinase-like (PK-like)"/>
    <property type="match status" value="1"/>
</dbReference>
<feature type="compositionally biased region" description="Low complexity" evidence="14">
    <location>
        <begin position="682"/>
        <end position="697"/>
    </location>
</feature>
<evidence type="ECO:0000256" key="3">
    <source>
        <dbReference type="ARBA" id="ARBA00008954"/>
    </source>
</evidence>
<dbReference type="EMBL" id="SPNW01000058">
    <property type="protein sequence ID" value="TIA87325.1"/>
    <property type="molecule type" value="Genomic_DNA"/>
</dbReference>
<dbReference type="SUPFAM" id="SSF53383">
    <property type="entry name" value="PLP-dependent transferases"/>
    <property type="match status" value="1"/>
</dbReference>
<dbReference type="Gene3D" id="3.90.1150.10">
    <property type="entry name" value="Aspartate Aminotransferase, domain 1"/>
    <property type="match status" value="1"/>
</dbReference>
<dbReference type="FunFam" id="3.40.640.10:FF:000013">
    <property type="entry name" value="4-aminobutyrate aminotransferase"/>
    <property type="match status" value="1"/>
</dbReference>
<keyword evidence="5" id="KW-0032">Aminotransferase</keyword>
<dbReference type="GO" id="GO:0005634">
    <property type="term" value="C:nucleus"/>
    <property type="evidence" value="ECO:0007669"/>
    <property type="project" value="UniProtKB-ARBA"/>
</dbReference>
<dbReference type="PROSITE" id="PS00107">
    <property type="entry name" value="PROTEIN_KINASE_ATP"/>
    <property type="match status" value="1"/>
</dbReference>
<dbReference type="Proteomes" id="UP000310189">
    <property type="component" value="Unassembled WGS sequence"/>
</dbReference>